<sequence length="543" mass="62472">MKETTSSWKKRRAFCWDIFGAEVLQEFKGPDGHHFLDQPPGELRLIFSLFLDFFNPYGNKAAGKKASLGGVYLICYNLPIELRYRIENVYIAGIIPGEPLLHHINHILRPLVSDLIQLWNHGVKLSRTSSHNHGCLVRVALIPLIADAPAARKAAGFPGVTATDFCIFCKQTKSQLHDYDVGSWVRHNRQDHMKAAQEWRESRSPSDRDKVMGEEHVRWSELLRLPYWDVTSFVVVDPMHTLFLNVVQHHVRDLWKIKDSKKNGRKGISPHSPSEQKEFIDVAYSALMKENLTALTSVRWTYLELLVKENDIVLKPEDKSSIPKLGTALIAWKRSLPRDFVPKLPTPFSEPAVDIIDAKDPEFLLDSALIMEIRHDMARTVLPGWINRAPKNFGSASHGKVSADHWRTAFTINFVITLVRIWGHPNANTRQGQLLENFMALVAAIRFATARTTTETHIQTVEQQLQRYFRTLSNVSDKRYPSHHMSLHIAECLRRFGPVHGWWSYPYERYNGILQRLNHNNKLTAHDLHSHLLSKRELEIAHY</sequence>
<evidence type="ECO:0008006" key="3">
    <source>
        <dbReference type="Google" id="ProtNLM"/>
    </source>
</evidence>
<accession>A0A9W8JUY5</accession>
<dbReference type="PANTHER" id="PTHR46579">
    <property type="entry name" value="F5/8 TYPE C DOMAIN-CONTAINING PROTEIN-RELATED"/>
    <property type="match status" value="1"/>
</dbReference>
<organism evidence="1 2">
    <name type="scientific">Agrocybe chaxingu</name>
    <dbReference type="NCBI Taxonomy" id="84603"/>
    <lineage>
        <taxon>Eukaryota</taxon>
        <taxon>Fungi</taxon>
        <taxon>Dikarya</taxon>
        <taxon>Basidiomycota</taxon>
        <taxon>Agaricomycotina</taxon>
        <taxon>Agaricomycetes</taxon>
        <taxon>Agaricomycetidae</taxon>
        <taxon>Agaricales</taxon>
        <taxon>Agaricineae</taxon>
        <taxon>Strophariaceae</taxon>
        <taxon>Agrocybe</taxon>
    </lineage>
</organism>
<protein>
    <recommendedName>
        <fullName evidence="3">Transposase</fullName>
    </recommendedName>
</protein>
<dbReference type="PANTHER" id="PTHR46579:SF2">
    <property type="entry name" value="C2H2-TYPE DOMAIN-CONTAINING PROTEIN"/>
    <property type="match status" value="1"/>
</dbReference>
<proteinExistence type="predicted"/>
<name>A0A9W8JUY5_9AGAR</name>
<evidence type="ECO:0000313" key="1">
    <source>
        <dbReference type="EMBL" id="KAJ3503075.1"/>
    </source>
</evidence>
<reference evidence="1" key="1">
    <citation type="submission" date="2022-07" db="EMBL/GenBank/DDBJ databases">
        <title>Genome Sequence of Agrocybe chaxingu.</title>
        <authorList>
            <person name="Buettner E."/>
        </authorList>
    </citation>
    <scope>NUCLEOTIDE SEQUENCE</scope>
    <source>
        <strain evidence="1">MP-N11</strain>
    </source>
</reference>
<dbReference type="InterPro" id="IPR004242">
    <property type="entry name" value="Transposase_21"/>
</dbReference>
<dbReference type="EMBL" id="JANKHO010001190">
    <property type="protein sequence ID" value="KAJ3503075.1"/>
    <property type="molecule type" value="Genomic_DNA"/>
</dbReference>
<comment type="caution">
    <text evidence="1">The sequence shown here is derived from an EMBL/GenBank/DDBJ whole genome shotgun (WGS) entry which is preliminary data.</text>
</comment>
<dbReference type="Pfam" id="PF02992">
    <property type="entry name" value="Transposase_21"/>
    <property type="match status" value="1"/>
</dbReference>
<dbReference type="Proteomes" id="UP001148786">
    <property type="component" value="Unassembled WGS sequence"/>
</dbReference>
<gene>
    <name evidence="1" type="ORF">NLJ89_g8597</name>
</gene>
<keyword evidence="2" id="KW-1185">Reference proteome</keyword>
<evidence type="ECO:0000313" key="2">
    <source>
        <dbReference type="Proteomes" id="UP001148786"/>
    </source>
</evidence>
<dbReference type="OrthoDB" id="3039677at2759"/>
<dbReference type="AlphaFoldDB" id="A0A9W8JUY5"/>